<dbReference type="EMBL" id="BAAANF010000017">
    <property type="protein sequence ID" value="GAA1696098.1"/>
    <property type="molecule type" value="Genomic_DNA"/>
</dbReference>
<dbReference type="Gene3D" id="3.40.50.300">
    <property type="entry name" value="P-loop containing nucleotide triphosphate hydrolases"/>
    <property type="match status" value="1"/>
</dbReference>
<dbReference type="InterPro" id="IPR005158">
    <property type="entry name" value="BTAD"/>
</dbReference>
<dbReference type="InterPro" id="IPR001867">
    <property type="entry name" value="OmpR/PhoB-type_DNA-bd"/>
</dbReference>
<dbReference type="PRINTS" id="PR00364">
    <property type="entry name" value="DISEASERSIST"/>
</dbReference>
<protein>
    <submittedName>
        <fullName evidence="8">BTAD domain-containing putative transcriptional regulator</fullName>
    </submittedName>
</protein>
<evidence type="ECO:0000256" key="5">
    <source>
        <dbReference type="PROSITE-ProRule" id="PRU00339"/>
    </source>
</evidence>
<dbReference type="InterPro" id="IPR036388">
    <property type="entry name" value="WH-like_DNA-bd_sf"/>
</dbReference>
<comment type="caution">
    <text evidence="8">The sequence shown here is derived from an EMBL/GenBank/DDBJ whole genome shotgun (WGS) entry which is preliminary data.</text>
</comment>
<keyword evidence="5" id="KW-0802">TPR repeat</keyword>
<dbReference type="InterPro" id="IPR016032">
    <property type="entry name" value="Sig_transdc_resp-reg_C-effctor"/>
</dbReference>
<dbReference type="SMART" id="SM00862">
    <property type="entry name" value="Trans_reg_C"/>
    <property type="match status" value="1"/>
</dbReference>
<dbReference type="PANTHER" id="PTHR35807:SF1">
    <property type="entry name" value="TRANSCRIPTIONAL REGULATOR REDD"/>
    <property type="match status" value="1"/>
</dbReference>
<dbReference type="InterPro" id="IPR019734">
    <property type="entry name" value="TPR_rpt"/>
</dbReference>
<dbReference type="Gene3D" id="1.25.40.10">
    <property type="entry name" value="Tetratricopeptide repeat domain"/>
    <property type="match status" value="2"/>
</dbReference>
<proteinExistence type="inferred from homology"/>
<keyword evidence="3 6" id="KW-0238">DNA-binding</keyword>
<evidence type="ECO:0000256" key="1">
    <source>
        <dbReference type="ARBA" id="ARBA00005820"/>
    </source>
</evidence>
<keyword evidence="2" id="KW-0805">Transcription regulation</keyword>
<gene>
    <name evidence="8" type="ORF">GCM10009745_47590</name>
</gene>
<dbReference type="SUPFAM" id="SSF46894">
    <property type="entry name" value="C-terminal effector domain of the bipartite response regulators"/>
    <property type="match status" value="1"/>
</dbReference>
<accession>A0ABP4U1Z0</accession>
<comment type="similarity">
    <text evidence="1">Belongs to the AfsR/DnrI/RedD regulatory family.</text>
</comment>
<dbReference type="Pfam" id="PF03704">
    <property type="entry name" value="BTAD"/>
    <property type="match status" value="1"/>
</dbReference>
<dbReference type="SMART" id="SM00028">
    <property type="entry name" value="TPR"/>
    <property type="match status" value="4"/>
</dbReference>
<keyword evidence="9" id="KW-1185">Reference proteome</keyword>
<keyword evidence="4" id="KW-0804">Transcription</keyword>
<dbReference type="Pfam" id="PF13181">
    <property type="entry name" value="TPR_8"/>
    <property type="match status" value="1"/>
</dbReference>
<evidence type="ECO:0000259" key="7">
    <source>
        <dbReference type="PROSITE" id="PS51755"/>
    </source>
</evidence>
<dbReference type="PROSITE" id="PS50005">
    <property type="entry name" value="TPR"/>
    <property type="match status" value="1"/>
</dbReference>
<sequence>MEFGVLGEVEARTDGVTVELGTARQQVVLAVLLIEAGRSLPVDRLIERIWGDRPPQRAKESLYSYVSRLRTALVAAGGPAIERSSTGYALIADPAVVDLHRFRQAVAEARDAGDERLPKLEYALAQWRGEAFASLDNEWLNQVRATLNEERLAAELDRDDLRLEAGRHAAMVADLSQRVAEHPLHERLAGQLMLALHLSGRQADALAQYQQARQRLADELGVQPGTALQRLHQRILTSGSQAVSPERWRPAQLPITIAAFTGRTDELAQLDKRLTDRTVAVISGMAGVGKTALAVQWAHQVAEQFIDGQLYLNLRGFDPSGSPLTPEKALRALLEGLQVSAERMPMGLDAQVKLYRSQLAGKRVLIILDNARDADQVRPLLPESETCFVVVTSRSRLTGLVDALPVKLDPLAANDAQTLLANRIGRDRVLADPEAAEAIVDLCARLPLALAIVAARAAVQPGFPLVALANELAVGRDRLAAFDGEDAATDVRAMFSWSYEALDPATARMFRLLGDSPGPGISVAAAAALCGVTSPAAQRLLGQLVEANLVQQPHPDRYEQHDLVRMYAIELAHSTDSSAELEAALRRELSFYLHSAANGRAALGRAGPLMEIEAPFDNIVPLEFADDRQALDWFDTMRETTLAAVQLAGERGLDRVGFELSHLMGMAFHYRRAYVDLLRVHELGLDCARRTEEVLFIAISERDVGTTASELGLSAAAVAHMERAAALFGQTDSARGHADTLESLSCEYERSGRHTEAIELILRAIELTRQAGGDPTEARKLNNIAVSYLSVGDYEAARTAAQDALTLSGGSNRMLASYAWDNLGFAQAALGQHDQAVDAYQRSLALCNELHQQVLKSEVLGHLAAAQHALGHTAQARITCQQGLQTLAGLEDDPLAEARRSELLAILDSIN</sequence>
<dbReference type="InterPro" id="IPR011990">
    <property type="entry name" value="TPR-like_helical_dom_sf"/>
</dbReference>
<dbReference type="InterPro" id="IPR051677">
    <property type="entry name" value="AfsR-DnrI-RedD_regulator"/>
</dbReference>
<dbReference type="SUPFAM" id="SSF48452">
    <property type="entry name" value="TPR-like"/>
    <property type="match status" value="2"/>
</dbReference>
<evidence type="ECO:0000256" key="3">
    <source>
        <dbReference type="ARBA" id="ARBA00023125"/>
    </source>
</evidence>
<evidence type="ECO:0000313" key="9">
    <source>
        <dbReference type="Proteomes" id="UP001500280"/>
    </source>
</evidence>
<feature type="domain" description="OmpR/PhoB-type" evidence="7">
    <location>
        <begin position="1"/>
        <end position="92"/>
    </location>
</feature>
<dbReference type="InterPro" id="IPR002182">
    <property type="entry name" value="NB-ARC"/>
</dbReference>
<evidence type="ECO:0000256" key="2">
    <source>
        <dbReference type="ARBA" id="ARBA00023015"/>
    </source>
</evidence>
<feature type="repeat" description="TPR" evidence="5">
    <location>
        <begin position="817"/>
        <end position="850"/>
    </location>
</feature>
<dbReference type="SUPFAM" id="SSF52540">
    <property type="entry name" value="P-loop containing nucleoside triphosphate hydrolases"/>
    <property type="match status" value="1"/>
</dbReference>
<dbReference type="Pfam" id="PF13424">
    <property type="entry name" value="TPR_12"/>
    <property type="match status" value="1"/>
</dbReference>
<dbReference type="PROSITE" id="PS51755">
    <property type="entry name" value="OMPR_PHOB"/>
    <property type="match status" value="1"/>
</dbReference>
<dbReference type="Pfam" id="PF00931">
    <property type="entry name" value="NB-ARC"/>
    <property type="match status" value="1"/>
</dbReference>
<dbReference type="SMART" id="SM01043">
    <property type="entry name" value="BTAD"/>
    <property type="match status" value="1"/>
</dbReference>
<evidence type="ECO:0000256" key="6">
    <source>
        <dbReference type="PROSITE-ProRule" id="PRU01091"/>
    </source>
</evidence>
<dbReference type="CDD" id="cd15831">
    <property type="entry name" value="BTAD"/>
    <property type="match status" value="1"/>
</dbReference>
<dbReference type="InterPro" id="IPR027417">
    <property type="entry name" value="P-loop_NTPase"/>
</dbReference>
<dbReference type="Pfam" id="PF00486">
    <property type="entry name" value="Trans_reg_C"/>
    <property type="match status" value="1"/>
</dbReference>
<reference evidence="9" key="1">
    <citation type="journal article" date="2019" name="Int. J. Syst. Evol. Microbiol.">
        <title>The Global Catalogue of Microorganisms (GCM) 10K type strain sequencing project: providing services to taxonomists for standard genome sequencing and annotation.</title>
        <authorList>
            <consortium name="The Broad Institute Genomics Platform"/>
            <consortium name="The Broad Institute Genome Sequencing Center for Infectious Disease"/>
            <person name="Wu L."/>
            <person name="Ma J."/>
        </authorList>
    </citation>
    <scope>NUCLEOTIDE SEQUENCE [LARGE SCALE GENOMIC DNA]</scope>
    <source>
        <strain evidence="9">JCM 14307</strain>
    </source>
</reference>
<name>A0ABP4U1Z0_9ACTN</name>
<evidence type="ECO:0000256" key="4">
    <source>
        <dbReference type="ARBA" id="ARBA00023163"/>
    </source>
</evidence>
<dbReference type="Gene3D" id="1.10.10.10">
    <property type="entry name" value="Winged helix-like DNA-binding domain superfamily/Winged helix DNA-binding domain"/>
    <property type="match status" value="1"/>
</dbReference>
<dbReference type="RefSeq" id="WP_344155970.1">
    <property type="nucleotide sequence ID" value="NZ_BAAANF010000017.1"/>
</dbReference>
<organism evidence="8 9">
    <name type="scientific">Kribbella yunnanensis</name>
    <dbReference type="NCBI Taxonomy" id="190194"/>
    <lineage>
        <taxon>Bacteria</taxon>
        <taxon>Bacillati</taxon>
        <taxon>Actinomycetota</taxon>
        <taxon>Actinomycetes</taxon>
        <taxon>Propionibacteriales</taxon>
        <taxon>Kribbellaceae</taxon>
        <taxon>Kribbella</taxon>
    </lineage>
</organism>
<dbReference type="Proteomes" id="UP001500280">
    <property type="component" value="Unassembled WGS sequence"/>
</dbReference>
<evidence type="ECO:0000313" key="8">
    <source>
        <dbReference type="EMBL" id="GAA1696098.1"/>
    </source>
</evidence>
<feature type="DNA-binding region" description="OmpR/PhoB-type" evidence="6">
    <location>
        <begin position="1"/>
        <end position="92"/>
    </location>
</feature>
<dbReference type="PANTHER" id="PTHR35807">
    <property type="entry name" value="TRANSCRIPTIONAL REGULATOR REDD-RELATED"/>
    <property type="match status" value="1"/>
</dbReference>